<keyword evidence="3" id="KW-1185">Reference proteome</keyword>
<name>A0A2S4V4P5_9BASI</name>
<sequence length="76" mass="8464">MVDSTQKALFESGKQLQHEAARVMKGFKKLLNRWLPANVDGGDPPKDTLKDLSPRQIRSGQEHIKRLNSTLLPGLG</sequence>
<dbReference type="AlphaFoldDB" id="A0A2S4V4P5"/>
<evidence type="ECO:0000313" key="2">
    <source>
        <dbReference type="EMBL" id="POW04506.1"/>
    </source>
</evidence>
<dbReference type="VEuPathDB" id="FungiDB:PSHT_11197"/>
<organism evidence="2 3">
    <name type="scientific">Puccinia striiformis</name>
    <dbReference type="NCBI Taxonomy" id="27350"/>
    <lineage>
        <taxon>Eukaryota</taxon>
        <taxon>Fungi</taxon>
        <taxon>Dikarya</taxon>
        <taxon>Basidiomycota</taxon>
        <taxon>Pucciniomycotina</taxon>
        <taxon>Pucciniomycetes</taxon>
        <taxon>Pucciniales</taxon>
        <taxon>Pucciniaceae</taxon>
        <taxon>Puccinia</taxon>
    </lineage>
</organism>
<feature type="compositionally biased region" description="Basic and acidic residues" evidence="1">
    <location>
        <begin position="43"/>
        <end position="53"/>
    </location>
</feature>
<dbReference type="Proteomes" id="UP000238274">
    <property type="component" value="Unassembled WGS sequence"/>
</dbReference>
<gene>
    <name evidence="2" type="ORF">PSHT_11197</name>
</gene>
<accession>A0A2S4V4P5</accession>
<dbReference type="EMBL" id="PKSM01000183">
    <property type="protein sequence ID" value="POW04506.1"/>
    <property type="molecule type" value="Genomic_DNA"/>
</dbReference>
<comment type="caution">
    <text evidence="2">The sequence shown here is derived from an EMBL/GenBank/DDBJ whole genome shotgun (WGS) entry which is preliminary data.</text>
</comment>
<proteinExistence type="predicted"/>
<feature type="region of interest" description="Disordered" evidence="1">
    <location>
        <begin position="38"/>
        <end position="76"/>
    </location>
</feature>
<reference evidence="3" key="3">
    <citation type="journal article" date="2018" name="Mol. Plant Microbe Interact.">
        <title>Genome sequence resources for the wheat stripe rust pathogen (Puccinia striiformis f. sp. tritici) and the barley stripe rust pathogen (Puccinia striiformis f. sp. hordei).</title>
        <authorList>
            <person name="Xia C."/>
            <person name="Wang M."/>
            <person name="Yin C."/>
            <person name="Cornejo O.E."/>
            <person name="Hulbert S.H."/>
            <person name="Chen X."/>
        </authorList>
    </citation>
    <scope>NUCLEOTIDE SEQUENCE [LARGE SCALE GENOMIC DNA]</scope>
    <source>
        <strain evidence="3">93TX-2</strain>
    </source>
</reference>
<dbReference type="VEuPathDB" id="FungiDB:PSTT_00355"/>
<evidence type="ECO:0000256" key="1">
    <source>
        <dbReference type="SAM" id="MobiDB-lite"/>
    </source>
</evidence>
<reference evidence="3" key="2">
    <citation type="journal article" date="2018" name="BMC Genomics">
        <title>Genomic insights into host adaptation between the wheat stripe rust pathogen (Puccinia striiformis f. sp. tritici) and the barley stripe rust pathogen (Puccinia striiformis f. sp. hordei).</title>
        <authorList>
            <person name="Xia C."/>
            <person name="Wang M."/>
            <person name="Yin C."/>
            <person name="Cornejo O.E."/>
            <person name="Hulbert S.H."/>
            <person name="Chen X."/>
        </authorList>
    </citation>
    <scope>NUCLEOTIDE SEQUENCE [LARGE SCALE GENOMIC DNA]</scope>
    <source>
        <strain evidence="3">93TX-2</strain>
    </source>
</reference>
<evidence type="ECO:0000313" key="3">
    <source>
        <dbReference type="Proteomes" id="UP000238274"/>
    </source>
</evidence>
<reference evidence="2 3" key="1">
    <citation type="submission" date="2017-12" db="EMBL/GenBank/DDBJ databases">
        <title>Gene loss provides genomic basis for host adaptation in cereal stripe rust fungi.</title>
        <authorList>
            <person name="Xia C."/>
        </authorList>
    </citation>
    <scope>NUCLEOTIDE SEQUENCE [LARGE SCALE GENOMIC DNA]</scope>
    <source>
        <strain evidence="2 3">93TX-2</strain>
    </source>
</reference>
<feature type="compositionally biased region" description="Polar residues" evidence="1">
    <location>
        <begin position="67"/>
        <end position="76"/>
    </location>
</feature>
<protein>
    <submittedName>
        <fullName evidence="2">Uncharacterized protein</fullName>
    </submittedName>
</protein>